<dbReference type="Gene3D" id="3.80.10.10">
    <property type="entry name" value="Ribonuclease Inhibitor"/>
    <property type="match status" value="1"/>
</dbReference>
<name>A0AAD7J5N6_9AGAR</name>
<organism evidence="1 2">
    <name type="scientific">Mycena maculata</name>
    <dbReference type="NCBI Taxonomy" id="230809"/>
    <lineage>
        <taxon>Eukaryota</taxon>
        <taxon>Fungi</taxon>
        <taxon>Dikarya</taxon>
        <taxon>Basidiomycota</taxon>
        <taxon>Agaricomycotina</taxon>
        <taxon>Agaricomycetes</taxon>
        <taxon>Agaricomycetidae</taxon>
        <taxon>Agaricales</taxon>
        <taxon>Marasmiineae</taxon>
        <taxon>Mycenaceae</taxon>
        <taxon>Mycena</taxon>
    </lineage>
</organism>
<dbReference type="EMBL" id="JARJLG010000057">
    <property type="protein sequence ID" value="KAJ7757716.1"/>
    <property type="molecule type" value="Genomic_DNA"/>
</dbReference>
<protein>
    <recommendedName>
        <fullName evidence="3">F-box domain-containing protein</fullName>
    </recommendedName>
</protein>
<gene>
    <name evidence="1" type="ORF">DFH07DRAFT_819116</name>
</gene>
<evidence type="ECO:0000313" key="2">
    <source>
        <dbReference type="Proteomes" id="UP001215280"/>
    </source>
</evidence>
<dbReference type="Proteomes" id="UP001215280">
    <property type="component" value="Unassembled WGS sequence"/>
</dbReference>
<evidence type="ECO:0000313" key="1">
    <source>
        <dbReference type="EMBL" id="KAJ7757716.1"/>
    </source>
</evidence>
<sequence length="459" mass="52495">MESDEASQGITASDATGDLPYPVESRIPTDILELIFEAGALHAQRQISTVPKTIEIVVSHVNKRWREVAVNLAALWSFIRASPFEGLDKLETYFERSKGHGLRVCLFAYRAYWAPDIVERMRPHMHRIRRFHLVTDFIQSSPTICSHFMHFDMPSLECFLYTPLDVNNFNEPPGPSLLPFTQELPLLSSIRLNGPTLHLIRPPFSRVSQLCLTEERFPIPFRSICEILHSCGSLVKFAFSGHTQRPHRRLATSLDIVPFTLPELRYLILSNGGNSDVILSAMTAPKLCALRLNYFEEDDLGHFLQLSQISKFPVLESLYFLDNAFSINEYHDIARIFPAIRTLSCINSSYTDELLEFLVPLLTSGSVTHMPWPNLGTLLFNQAQFQEKHQQMLCTLVSARVVLRAPILNLFLGLANRLLLDTERLDWLRERLRVDERWEMLEDEELRLLGAFAGDANIC</sequence>
<proteinExistence type="predicted"/>
<keyword evidence="2" id="KW-1185">Reference proteome</keyword>
<accession>A0AAD7J5N6</accession>
<dbReference type="InterPro" id="IPR032675">
    <property type="entry name" value="LRR_dom_sf"/>
</dbReference>
<reference evidence="1" key="1">
    <citation type="submission" date="2023-03" db="EMBL/GenBank/DDBJ databases">
        <title>Massive genome expansion in bonnet fungi (Mycena s.s.) driven by repeated elements and novel gene families across ecological guilds.</title>
        <authorList>
            <consortium name="Lawrence Berkeley National Laboratory"/>
            <person name="Harder C.B."/>
            <person name="Miyauchi S."/>
            <person name="Viragh M."/>
            <person name="Kuo A."/>
            <person name="Thoen E."/>
            <person name="Andreopoulos B."/>
            <person name="Lu D."/>
            <person name="Skrede I."/>
            <person name="Drula E."/>
            <person name="Henrissat B."/>
            <person name="Morin E."/>
            <person name="Kohler A."/>
            <person name="Barry K."/>
            <person name="LaButti K."/>
            <person name="Morin E."/>
            <person name="Salamov A."/>
            <person name="Lipzen A."/>
            <person name="Mereny Z."/>
            <person name="Hegedus B."/>
            <person name="Baldrian P."/>
            <person name="Stursova M."/>
            <person name="Weitz H."/>
            <person name="Taylor A."/>
            <person name="Grigoriev I.V."/>
            <person name="Nagy L.G."/>
            <person name="Martin F."/>
            <person name="Kauserud H."/>
        </authorList>
    </citation>
    <scope>NUCLEOTIDE SEQUENCE</scope>
    <source>
        <strain evidence="1">CBHHK188m</strain>
    </source>
</reference>
<dbReference type="AlphaFoldDB" id="A0AAD7J5N6"/>
<evidence type="ECO:0008006" key="3">
    <source>
        <dbReference type="Google" id="ProtNLM"/>
    </source>
</evidence>
<comment type="caution">
    <text evidence="1">The sequence shown here is derived from an EMBL/GenBank/DDBJ whole genome shotgun (WGS) entry which is preliminary data.</text>
</comment>
<dbReference type="SUPFAM" id="SSF52047">
    <property type="entry name" value="RNI-like"/>
    <property type="match status" value="1"/>
</dbReference>